<dbReference type="SUPFAM" id="SSF55060">
    <property type="entry name" value="GHMP Kinase, C-terminal domain"/>
    <property type="match status" value="1"/>
</dbReference>
<keyword evidence="5" id="KW-0067">ATP-binding</keyword>
<feature type="domain" description="GHMP kinase N-terminal" evidence="8">
    <location>
        <begin position="107"/>
        <end position="199"/>
    </location>
</feature>
<reference evidence="12" key="1">
    <citation type="journal article" date="2019" name="Int. J. Syst. Evol. Microbiol.">
        <title>The Global Catalogue of Microorganisms (GCM) 10K type strain sequencing project: providing services to taxonomists for standard genome sequencing and annotation.</title>
        <authorList>
            <consortium name="The Broad Institute Genomics Platform"/>
            <consortium name="The Broad Institute Genome Sequencing Center for Infectious Disease"/>
            <person name="Wu L."/>
            <person name="Ma J."/>
        </authorList>
    </citation>
    <scope>NUCLEOTIDE SEQUENCE [LARGE SCALE GENOMIC DNA]</scope>
    <source>
        <strain evidence="12">KACC 14249</strain>
    </source>
</reference>
<dbReference type="InterPro" id="IPR000705">
    <property type="entry name" value="Galactokinase"/>
</dbReference>
<organism evidence="11 12">
    <name type="scientific">Angustibacter luteus</name>
    <dbReference type="NCBI Taxonomy" id="658456"/>
    <lineage>
        <taxon>Bacteria</taxon>
        <taxon>Bacillati</taxon>
        <taxon>Actinomycetota</taxon>
        <taxon>Actinomycetes</taxon>
        <taxon>Kineosporiales</taxon>
        <taxon>Kineosporiaceae</taxon>
    </lineage>
</organism>
<comment type="caution">
    <text evidence="11">The sequence shown here is derived from an EMBL/GenBank/DDBJ whole genome shotgun (WGS) entry which is preliminary data.</text>
</comment>
<feature type="domain" description="Galactokinase N-terminal" evidence="10">
    <location>
        <begin position="23"/>
        <end position="70"/>
    </location>
</feature>
<gene>
    <name evidence="11" type="primary">galK</name>
    <name evidence="11" type="ORF">ACFQDO_13115</name>
</gene>
<dbReference type="InterPro" id="IPR006204">
    <property type="entry name" value="GHMP_kinase_N_dom"/>
</dbReference>
<dbReference type="PANTHER" id="PTHR10457">
    <property type="entry name" value="MEVALONATE KINASE/GALACTOKINASE"/>
    <property type="match status" value="1"/>
</dbReference>
<keyword evidence="4" id="KW-0418">Kinase</keyword>
<keyword evidence="2 11" id="KW-0808">Transferase</keyword>
<dbReference type="InterPro" id="IPR019741">
    <property type="entry name" value="Galactokinase_CS"/>
</dbReference>
<protein>
    <recommendedName>
        <fullName evidence="7">Galactokinase</fullName>
        <ecNumber evidence="7">2.7.1.6</ecNumber>
    </recommendedName>
</protein>
<proteinExistence type="inferred from homology"/>
<feature type="domain" description="GHMP kinase C-terminal" evidence="9">
    <location>
        <begin position="304"/>
        <end position="381"/>
    </location>
</feature>
<dbReference type="InterPro" id="IPR019539">
    <property type="entry name" value="GalKase_N"/>
</dbReference>
<keyword evidence="6" id="KW-0119">Carbohydrate metabolism</keyword>
<evidence type="ECO:0000313" key="11">
    <source>
        <dbReference type="EMBL" id="MFC6008069.1"/>
    </source>
</evidence>
<dbReference type="GO" id="GO:0004335">
    <property type="term" value="F:galactokinase activity"/>
    <property type="evidence" value="ECO:0007669"/>
    <property type="project" value="UniProtKB-EC"/>
</dbReference>
<dbReference type="PANTHER" id="PTHR10457:SF7">
    <property type="entry name" value="GALACTOKINASE-RELATED"/>
    <property type="match status" value="1"/>
</dbReference>
<keyword evidence="12" id="KW-1185">Reference proteome</keyword>
<dbReference type="InterPro" id="IPR036554">
    <property type="entry name" value="GHMP_kinase_C_sf"/>
</dbReference>
<keyword evidence="6" id="KW-0299">Galactose metabolism</keyword>
<dbReference type="InterPro" id="IPR014721">
    <property type="entry name" value="Ribsml_uS5_D2-typ_fold_subgr"/>
</dbReference>
<evidence type="ECO:0000313" key="12">
    <source>
        <dbReference type="Proteomes" id="UP001596189"/>
    </source>
</evidence>
<dbReference type="EMBL" id="JBHSRD010000004">
    <property type="protein sequence ID" value="MFC6008069.1"/>
    <property type="molecule type" value="Genomic_DNA"/>
</dbReference>
<evidence type="ECO:0000259" key="8">
    <source>
        <dbReference type="Pfam" id="PF00288"/>
    </source>
</evidence>
<dbReference type="PROSITE" id="PS00627">
    <property type="entry name" value="GHMP_KINASES_ATP"/>
    <property type="match status" value="1"/>
</dbReference>
<evidence type="ECO:0000256" key="5">
    <source>
        <dbReference type="ARBA" id="ARBA00022840"/>
    </source>
</evidence>
<dbReference type="Gene3D" id="3.30.70.890">
    <property type="entry name" value="GHMP kinase, C-terminal domain"/>
    <property type="match status" value="1"/>
</dbReference>
<name>A0ABW1JFI6_9ACTN</name>
<evidence type="ECO:0000259" key="9">
    <source>
        <dbReference type="Pfam" id="PF08544"/>
    </source>
</evidence>
<evidence type="ECO:0000256" key="1">
    <source>
        <dbReference type="ARBA" id="ARBA00006566"/>
    </source>
</evidence>
<dbReference type="PRINTS" id="PR00959">
    <property type="entry name" value="MEVGALKINASE"/>
</dbReference>
<dbReference type="SUPFAM" id="SSF54211">
    <property type="entry name" value="Ribosomal protein S5 domain 2-like"/>
    <property type="match status" value="1"/>
</dbReference>
<dbReference type="PROSITE" id="PS00106">
    <property type="entry name" value="GALACTOKINASE"/>
    <property type="match status" value="1"/>
</dbReference>
<evidence type="ECO:0000256" key="6">
    <source>
        <dbReference type="ARBA" id="ARBA00023144"/>
    </source>
</evidence>
<evidence type="ECO:0000256" key="4">
    <source>
        <dbReference type="ARBA" id="ARBA00022777"/>
    </source>
</evidence>
<dbReference type="InterPro" id="IPR006203">
    <property type="entry name" value="GHMP_knse_ATP-bd_CS"/>
</dbReference>
<evidence type="ECO:0000256" key="7">
    <source>
        <dbReference type="NCBIfam" id="TIGR00131"/>
    </source>
</evidence>
<dbReference type="Pfam" id="PF00288">
    <property type="entry name" value="GHMP_kinases_N"/>
    <property type="match status" value="1"/>
</dbReference>
<dbReference type="PRINTS" id="PR00473">
    <property type="entry name" value="GALCTOKINASE"/>
</dbReference>
<keyword evidence="3" id="KW-0547">Nucleotide-binding</keyword>
<dbReference type="InterPro" id="IPR020568">
    <property type="entry name" value="Ribosomal_Su5_D2-typ_SF"/>
</dbReference>
<dbReference type="PIRSF" id="PIRSF000530">
    <property type="entry name" value="Galactokinase"/>
    <property type="match status" value="1"/>
</dbReference>
<dbReference type="EC" id="2.7.1.6" evidence="7"/>
<dbReference type="Proteomes" id="UP001596189">
    <property type="component" value="Unassembled WGS sequence"/>
</dbReference>
<dbReference type="Pfam" id="PF10509">
    <property type="entry name" value="GalKase_gal_bdg"/>
    <property type="match status" value="1"/>
</dbReference>
<comment type="similarity">
    <text evidence="1">Belongs to the GHMP kinase family. GalK subfamily.</text>
</comment>
<dbReference type="Pfam" id="PF08544">
    <property type="entry name" value="GHMP_kinases_C"/>
    <property type="match status" value="1"/>
</dbReference>
<evidence type="ECO:0000256" key="2">
    <source>
        <dbReference type="ARBA" id="ARBA00022679"/>
    </source>
</evidence>
<dbReference type="InterPro" id="IPR013750">
    <property type="entry name" value="GHMP_kinase_C_dom"/>
</dbReference>
<sequence>MTGAVRWYPVPDLGARAEQVAAAFQQAYGAPATGVWAAPGRVNLIGEHTDYNGGLCLPIALPQSTLAAARATATGRLRVRSAQRAGEPVDVALDDIAPGRPGGWGGYVAGAVAMLAADPAAGPLGGLDIVVDSDVPVGSGLSSSAALSCSAVLAAAELAGLSWADDDEGRARLVQLAVRGENVIAQVPSGGLDQAAALHCEAGHALLLDCADHSLEQVPFDVAADGLALLVMDTRAEHTHSGNEYAARRAACEEAARELRVETLREVADDPVEATLAALDERELRPLVRHVVTEIDRVRQVCALLDEGRLPDLGPLFDASHASLRDDYRVSAPGLDVAVEVARSAGALGARMTGGGFGGSAIALVPVGSVDDVALAVHEAFVERGWVEPAFLLAEPSSPGRRLR</sequence>
<dbReference type="NCBIfam" id="TIGR00131">
    <property type="entry name" value="gal_kin"/>
    <property type="match status" value="1"/>
</dbReference>
<dbReference type="InterPro" id="IPR006206">
    <property type="entry name" value="Mevalonate/galactokinase"/>
</dbReference>
<dbReference type="RefSeq" id="WP_345715240.1">
    <property type="nucleotide sequence ID" value="NZ_BAABFP010000002.1"/>
</dbReference>
<accession>A0ABW1JFI6</accession>
<evidence type="ECO:0000256" key="3">
    <source>
        <dbReference type="ARBA" id="ARBA00022741"/>
    </source>
</evidence>
<dbReference type="Gene3D" id="3.30.230.10">
    <property type="match status" value="1"/>
</dbReference>
<evidence type="ECO:0000259" key="10">
    <source>
        <dbReference type="Pfam" id="PF10509"/>
    </source>
</evidence>